<gene>
    <name evidence="2" type="ORF">SAMN05443668_1216</name>
</gene>
<proteinExistence type="predicted"/>
<dbReference type="GO" id="GO:0005886">
    <property type="term" value="C:plasma membrane"/>
    <property type="evidence" value="ECO:0007669"/>
    <property type="project" value="TreeGrafter"/>
</dbReference>
<feature type="region of interest" description="Disordered" evidence="1">
    <location>
        <begin position="62"/>
        <end position="92"/>
    </location>
</feature>
<reference evidence="2 3" key="1">
    <citation type="submission" date="2016-11" db="EMBL/GenBank/DDBJ databases">
        <authorList>
            <person name="Jaros S."/>
            <person name="Januszkiewicz K."/>
            <person name="Wedrychowicz H."/>
        </authorList>
    </citation>
    <scope>NUCLEOTIDE SEQUENCE [LARGE SCALE GENOMIC DNA]</scope>
    <source>
        <strain evidence="2 3">DSM 46144</strain>
    </source>
</reference>
<dbReference type="SUPFAM" id="SSF52540">
    <property type="entry name" value="P-loop containing nucleoside triphosphate hydrolases"/>
    <property type="match status" value="1"/>
</dbReference>
<dbReference type="AlphaFoldDB" id="A0A1M7RM46"/>
<dbReference type="PANTHER" id="PTHR24220:SF86">
    <property type="entry name" value="ABC TRANSPORTER ABCH.1"/>
    <property type="match status" value="1"/>
</dbReference>
<dbReference type="EMBL" id="FRCS01000021">
    <property type="protein sequence ID" value="SHN47158.1"/>
    <property type="molecule type" value="Genomic_DNA"/>
</dbReference>
<evidence type="ECO:0000256" key="1">
    <source>
        <dbReference type="SAM" id="MobiDB-lite"/>
    </source>
</evidence>
<dbReference type="InterPro" id="IPR015854">
    <property type="entry name" value="ABC_transpr_LolD-like"/>
</dbReference>
<sequence length="111" mass="11524">MPSALSGGQRQRVAIARALSNDPLEVLRLFEEIRAGGQTLVVVTHDARIAAVADRVVAMRDGASPPTPVSPPPWLRCAPRTASPATAGLDLPSDPAVRWASISQVADPGPG</sequence>
<protein>
    <recommendedName>
        <fullName evidence="4">ABC transporter</fullName>
    </recommendedName>
</protein>
<dbReference type="Proteomes" id="UP000184440">
    <property type="component" value="Unassembled WGS sequence"/>
</dbReference>
<evidence type="ECO:0008006" key="4">
    <source>
        <dbReference type="Google" id="ProtNLM"/>
    </source>
</evidence>
<accession>A0A1M7RM46</accession>
<dbReference type="Gene3D" id="3.40.50.300">
    <property type="entry name" value="P-loop containing nucleotide triphosphate hydrolases"/>
    <property type="match status" value="2"/>
</dbReference>
<organism evidence="2 3">
    <name type="scientific">Cryptosporangium aurantiacum</name>
    <dbReference type="NCBI Taxonomy" id="134849"/>
    <lineage>
        <taxon>Bacteria</taxon>
        <taxon>Bacillati</taxon>
        <taxon>Actinomycetota</taxon>
        <taxon>Actinomycetes</taxon>
        <taxon>Cryptosporangiales</taxon>
        <taxon>Cryptosporangiaceae</taxon>
        <taxon>Cryptosporangium</taxon>
    </lineage>
</organism>
<name>A0A1M7RM46_9ACTN</name>
<dbReference type="STRING" id="134849.SAMN05443668_1216"/>
<evidence type="ECO:0000313" key="3">
    <source>
        <dbReference type="Proteomes" id="UP000184440"/>
    </source>
</evidence>
<dbReference type="InterPro" id="IPR027417">
    <property type="entry name" value="P-loop_NTPase"/>
</dbReference>
<evidence type="ECO:0000313" key="2">
    <source>
        <dbReference type="EMBL" id="SHN47158.1"/>
    </source>
</evidence>
<dbReference type="PANTHER" id="PTHR24220">
    <property type="entry name" value="IMPORT ATP-BINDING PROTEIN"/>
    <property type="match status" value="1"/>
</dbReference>
<dbReference type="GO" id="GO:0022857">
    <property type="term" value="F:transmembrane transporter activity"/>
    <property type="evidence" value="ECO:0007669"/>
    <property type="project" value="TreeGrafter"/>
</dbReference>
<feature type="compositionally biased region" description="Pro residues" evidence="1">
    <location>
        <begin position="65"/>
        <end position="74"/>
    </location>
</feature>
<keyword evidence="3" id="KW-1185">Reference proteome</keyword>